<gene>
    <name evidence="1" type="ORF">CPB84DRAFT_1753672</name>
</gene>
<dbReference type="EMBL" id="JADNYJ010000273">
    <property type="protein sequence ID" value="KAF8872261.1"/>
    <property type="molecule type" value="Genomic_DNA"/>
</dbReference>
<sequence length="128" mass="14635">MAKILSRGGLFSNVADVVPMDPYPMGEQVQPQSTTFTYFDFSQSESTITSLTEMPTAVAKRLYPKTAYSVLPLIHTLLDLKTEIRSYRRLFCENEAARDAIISSFGWFRDDPRYRRNEVAHGLYYAGH</sequence>
<name>A0A9P5TEY7_GYMJU</name>
<dbReference type="AlphaFoldDB" id="A0A9P5TEY7"/>
<comment type="caution">
    <text evidence="1">The sequence shown here is derived from an EMBL/GenBank/DDBJ whole genome shotgun (WGS) entry which is preliminary data.</text>
</comment>
<reference evidence="1" key="1">
    <citation type="submission" date="2020-11" db="EMBL/GenBank/DDBJ databases">
        <authorList>
            <consortium name="DOE Joint Genome Institute"/>
            <person name="Ahrendt S."/>
            <person name="Riley R."/>
            <person name="Andreopoulos W."/>
            <person name="LaButti K."/>
            <person name="Pangilinan J."/>
            <person name="Ruiz-duenas F.J."/>
            <person name="Barrasa J.M."/>
            <person name="Sanchez-Garcia M."/>
            <person name="Camarero S."/>
            <person name="Miyauchi S."/>
            <person name="Serrano A."/>
            <person name="Linde D."/>
            <person name="Babiker R."/>
            <person name="Drula E."/>
            <person name="Ayuso-Fernandez I."/>
            <person name="Pacheco R."/>
            <person name="Padilla G."/>
            <person name="Ferreira P."/>
            <person name="Barriuso J."/>
            <person name="Kellner H."/>
            <person name="Castanera R."/>
            <person name="Alfaro M."/>
            <person name="Ramirez L."/>
            <person name="Pisabarro A.G."/>
            <person name="Kuo A."/>
            <person name="Tritt A."/>
            <person name="Lipzen A."/>
            <person name="He G."/>
            <person name="Yan M."/>
            <person name="Ng V."/>
            <person name="Cullen D."/>
            <person name="Martin F."/>
            <person name="Rosso M.-N."/>
            <person name="Henrissat B."/>
            <person name="Hibbett D."/>
            <person name="Martinez A.T."/>
            <person name="Grigoriev I.V."/>
        </authorList>
    </citation>
    <scope>NUCLEOTIDE SEQUENCE</scope>
    <source>
        <strain evidence="1">AH 44721</strain>
    </source>
</reference>
<dbReference type="Proteomes" id="UP000724874">
    <property type="component" value="Unassembled WGS sequence"/>
</dbReference>
<evidence type="ECO:0000313" key="1">
    <source>
        <dbReference type="EMBL" id="KAF8872261.1"/>
    </source>
</evidence>
<feature type="non-terminal residue" evidence="1">
    <location>
        <position position="128"/>
    </location>
</feature>
<organism evidence="1 2">
    <name type="scientific">Gymnopilus junonius</name>
    <name type="common">Spectacular rustgill mushroom</name>
    <name type="synonym">Gymnopilus spectabilis subsp. junonius</name>
    <dbReference type="NCBI Taxonomy" id="109634"/>
    <lineage>
        <taxon>Eukaryota</taxon>
        <taxon>Fungi</taxon>
        <taxon>Dikarya</taxon>
        <taxon>Basidiomycota</taxon>
        <taxon>Agaricomycotina</taxon>
        <taxon>Agaricomycetes</taxon>
        <taxon>Agaricomycetidae</taxon>
        <taxon>Agaricales</taxon>
        <taxon>Agaricineae</taxon>
        <taxon>Hymenogastraceae</taxon>
        <taxon>Gymnopilus</taxon>
    </lineage>
</organism>
<evidence type="ECO:0000313" key="2">
    <source>
        <dbReference type="Proteomes" id="UP000724874"/>
    </source>
</evidence>
<protein>
    <submittedName>
        <fullName evidence="1">Uncharacterized protein</fullName>
    </submittedName>
</protein>
<accession>A0A9P5TEY7</accession>
<keyword evidence="2" id="KW-1185">Reference proteome</keyword>
<proteinExistence type="predicted"/>